<dbReference type="GO" id="GO:0038203">
    <property type="term" value="P:TORC2 signaling"/>
    <property type="evidence" value="ECO:0007669"/>
    <property type="project" value="TreeGrafter"/>
</dbReference>
<feature type="region of interest" description="Disordered" evidence="2">
    <location>
        <begin position="419"/>
        <end position="534"/>
    </location>
</feature>
<feature type="region of interest" description="Disordered" evidence="2">
    <location>
        <begin position="248"/>
        <end position="387"/>
    </location>
</feature>
<dbReference type="InterPro" id="IPR031313">
    <property type="entry name" value="Sin1_PH_dom"/>
</dbReference>
<dbReference type="InterPro" id="IPR011993">
    <property type="entry name" value="PH-like_dom_sf"/>
</dbReference>
<evidence type="ECO:0000259" key="3">
    <source>
        <dbReference type="Pfam" id="PF16978"/>
    </source>
</evidence>
<feature type="compositionally biased region" description="Gly residues" evidence="2">
    <location>
        <begin position="319"/>
        <end position="330"/>
    </location>
</feature>
<keyword evidence="6" id="KW-1185">Reference proteome</keyword>
<dbReference type="AlphaFoldDB" id="A0A9P6W1L4"/>
<comment type="similarity">
    <text evidence="1">Belongs to the SIN1 family.</text>
</comment>
<feature type="compositionally biased region" description="Pro residues" evidence="2">
    <location>
        <begin position="424"/>
        <end position="434"/>
    </location>
</feature>
<dbReference type="GO" id="GO:0005886">
    <property type="term" value="C:plasma membrane"/>
    <property type="evidence" value="ECO:0007669"/>
    <property type="project" value="TreeGrafter"/>
</dbReference>
<evidence type="ECO:0000259" key="4">
    <source>
        <dbReference type="Pfam" id="PF16979"/>
    </source>
</evidence>
<gene>
    <name evidence="5" type="ORF">C6P46_004769</name>
</gene>
<dbReference type="Pfam" id="PF16979">
    <property type="entry name" value="SIN1_PH"/>
    <property type="match status" value="1"/>
</dbReference>
<dbReference type="PANTHER" id="PTHR13335">
    <property type="entry name" value="TARGET OF RAPAMYCIN COMPLEX 2 SUBUNIT MAPKAP1"/>
    <property type="match status" value="1"/>
</dbReference>
<evidence type="ECO:0000313" key="5">
    <source>
        <dbReference type="EMBL" id="KAG0660139.1"/>
    </source>
</evidence>
<feature type="region of interest" description="Disordered" evidence="2">
    <location>
        <begin position="96"/>
        <end position="212"/>
    </location>
</feature>
<feature type="compositionally biased region" description="Polar residues" evidence="2">
    <location>
        <begin position="308"/>
        <end position="317"/>
    </location>
</feature>
<feature type="domain" description="SIN1-type PH" evidence="4">
    <location>
        <begin position="899"/>
        <end position="992"/>
    </location>
</feature>
<accession>A0A9P6W1L4</accession>
<evidence type="ECO:0000256" key="1">
    <source>
        <dbReference type="ARBA" id="ARBA00009407"/>
    </source>
</evidence>
<feature type="compositionally biased region" description="Low complexity" evidence="2">
    <location>
        <begin position="501"/>
        <end position="510"/>
    </location>
</feature>
<dbReference type="PANTHER" id="PTHR13335:SF1">
    <property type="entry name" value="TARGET OF RAPAMYCIN COMPLEX 2 SUBUNIT MAPKAP1"/>
    <property type="match status" value="1"/>
</dbReference>
<feature type="domain" description="CRIM" evidence="3">
    <location>
        <begin position="582"/>
        <end position="708"/>
    </location>
</feature>
<feature type="compositionally biased region" description="Low complexity" evidence="2">
    <location>
        <begin position="357"/>
        <end position="366"/>
    </location>
</feature>
<comment type="caution">
    <text evidence="5">The sequence shown here is derived from an EMBL/GenBank/DDBJ whole genome shotgun (WGS) entry which is preliminary data.</text>
</comment>
<dbReference type="Proteomes" id="UP000777482">
    <property type="component" value="Unassembled WGS sequence"/>
</dbReference>
<dbReference type="OrthoDB" id="241990at2759"/>
<organism evidence="5 6">
    <name type="scientific">Rhodotorula mucilaginosa</name>
    <name type="common">Yeast</name>
    <name type="synonym">Rhodotorula rubra</name>
    <dbReference type="NCBI Taxonomy" id="5537"/>
    <lineage>
        <taxon>Eukaryota</taxon>
        <taxon>Fungi</taxon>
        <taxon>Dikarya</taxon>
        <taxon>Basidiomycota</taxon>
        <taxon>Pucciniomycotina</taxon>
        <taxon>Microbotryomycetes</taxon>
        <taxon>Sporidiobolales</taxon>
        <taxon>Sporidiobolaceae</taxon>
        <taxon>Rhodotorula</taxon>
    </lineage>
</organism>
<dbReference type="EMBL" id="PUHQ01000047">
    <property type="protein sequence ID" value="KAG0660139.1"/>
    <property type="molecule type" value="Genomic_DNA"/>
</dbReference>
<feature type="compositionally biased region" description="Polar residues" evidence="2">
    <location>
        <begin position="467"/>
        <end position="481"/>
    </location>
</feature>
<proteinExistence type="inferred from homology"/>
<dbReference type="Gene3D" id="2.30.29.30">
    <property type="entry name" value="Pleckstrin-homology domain (PH domain)/Phosphotyrosine-binding domain (PTB)"/>
    <property type="match status" value="1"/>
</dbReference>
<sequence length="1017" mass="107274">MSLLTDRDLLLLQFQLAYIRHVLPNHAPLHAASNGGGAATVNPYNLISFPAPDQLRSQSPYLAASESTDPEKYPELLANSRGRRSPPIALQIARRGGMLGGDSNSSGTVTPTTAAVGGEEDPTHRDRRRRRTTGPGPLGYTQTIVGRNPAASTSSLGGAGMRVDGGKPATWTGKGVLDSSATTQQGDETGVQVPPPVVVHSPIKTPRGGGITTTTASAALPVWRHDGPEFLRSPPEAGALVTPPATTTTTAINSTASPPAPEARPPADEDPARSRQQFLHRISRDTFSSSSYSSSPAGTGFEIAAPRDSSSTISTPYGTGIGADAGGRGGRANPLVSSVSDSSTSCLDGPTRRDSDSPPAATTPASVPSHHDRAAASTASDETPPAAAAPVLAPAPALVFQLPPGLRVRERRRVNIRGGIPGLVVPPAPAPAPGPTTTAAAPPPPPAAGVPPSLPPLNATAHPEQDASAQSGREEGASTTGPGRDQLSVPAPAAPVRPGLSSRRSSRSSSINDDDWSPSSTPSGGRKTPRQLFPPRAEYITASLNRRQHDGGGEVGAAAAKSGLSLLLGPGTTAGGGSASSRRMNPFSTLYAACVSRASDAVRLSLYFPHAASHKVQVGVKKDVTVEEVIGVGLWAYWEDESLEPKLEVDEREAREGRETVKWNLRIVEDDGEVDEDFPALDRLRQLSAFSFHEFAIVKATPQQIEDNAAKQATITRRPSRILVNAPPALPSATTSDTTSGGAGPPRANAAAVLAGSALAIPIDLVIRAPIVDSAPRIELQVSSDMYIVDVIELVLQRLSLTTETAHDFVLVVRLADGDMVVPPDRTVESLGEQHVLELVPRSDVGPAGLRRFRTRDEQPNAAGTGTRQIFASRPAAADTRPEHARETSRIPIADLAGLYERFTVLRKVPLSLGGRHARVIAIDGDYLHFMPPDGMSGRTTSFHVSKLRGCSVSRRSANSFKLVVNTKRYDFETESPERAREIVERIRQAVEAWRVEHKNPLLLPTGFPSQSARLRR</sequence>
<dbReference type="InterPro" id="IPR031567">
    <property type="entry name" value="CRIM_dom"/>
</dbReference>
<name>A0A9P6W1L4_RHOMI</name>
<dbReference type="GO" id="GO:0005737">
    <property type="term" value="C:cytoplasm"/>
    <property type="evidence" value="ECO:0007669"/>
    <property type="project" value="TreeGrafter"/>
</dbReference>
<feature type="compositionally biased region" description="Low complexity" evidence="2">
    <location>
        <begin position="248"/>
        <end position="257"/>
    </location>
</feature>
<feature type="compositionally biased region" description="Low complexity" evidence="2">
    <location>
        <begin position="107"/>
        <end position="117"/>
    </location>
</feature>
<feature type="compositionally biased region" description="Low complexity" evidence="2">
    <location>
        <begin position="731"/>
        <end position="745"/>
    </location>
</feature>
<feature type="compositionally biased region" description="Polar residues" evidence="2">
    <location>
        <begin position="140"/>
        <end position="156"/>
    </location>
</feature>
<feature type="compositionally biased region" description="Pro residues" evidence="2">
    <location>
        <begin position="441"/>
        <end position="455"/>
    </location>
</feature>
<evidence type="ECO:0000256" key="2">
    <source>
        <dbReference type="SAM" id="MobiDB-lite"/>
    </source>
</evidence>
<protein>
    <submittedName>
        <fullName evidence="5">Uncharacterized protein</fullName>
    </submittedName>
</protein>
<feature type="region of interest" description="Disordered" evidence="2">
    <location>
        <begin position="726"/>
        <end position="745"/>
    </location>
</feature>
<dbReference type="Pfam" id="PF16978">
    <property type="entry name" value="CRIM"/>
    <property type="match status" value="1"/>
</dbReference>
<dbReference type="InterPro" id="IPR008828">
    <property type="entry name" value="Sin1/Avo1"/>
</dbReference>
<reference evidence="5 6" key="1">
    <citation type="submission" date="2020-11" db="EMBL/GenBank/DDBJ databases">
        <title>Kefir isolates.</title>
        <authorList>
            <person name="Marcisauskas S."/>
            <person name="Kim Y."/>
            <person name="Blasche S."/>
        </authorList>
    </citation>
    <scope>NUCLEOTIDE SEQUENCE [LARGE SCALE GENOMIC DNA]</scope>
    <source>
        <strain evidence="5 6">KR</strain>
    </source>
</reference>
<dbReference type="GO" id="GO:0031932">
    <property type="term" value="C:TORC2 complex"/>
    <property type="evidence" value="ECO:0007669"/>
    <property type="project" value="InterPro"/>
</dbReference>
<dbReference type="GO" id="GO:0005546">
    <property type="term" value="F:phosphatidylinositol-4,5-bisphosphate binding"/>
    <property type="evidence" value="ECO:0007669"/>
    <property type="project" value="TreeGrafter"/>
</dbReference>
<evidence type="ECO:0000313" key="6">
    <source>
        <dbReference type="Proteomes" id="UP000777482"/>
    </source>
</evidence>
<feature type="compositionally biased region" description="Low complexity" evidence="2">
    <location>
        <begin position="336"/>
        <end position="345"/>
    </location>
</feature>